<dbReference type="PROSITE" id="PS51219">
    <property type="entry name" value="DPCK"/>
    <property type="match status" value="1"/>
</dbReference>
<reference evidence="7 8" key="1">
    <citation type="submission" date="2018-07" db="EMBL/GenBank/DDBJ databases">
        <title>Genomic Encyclopedia of Type Strains, Phase IV (KMG-IV): sequencing the most valuable type-strain genomes for metagenomic binning, comparative biology and taxonomic classification.</title>
        <authorList>
            <person name="Goeker M."/>
        </authorList>
    </citation>
    <scope>NUCLEOTIDE SEQUENCE [LARGE SCALE GENOMIC DNA]</scope>
    <source>
        <strain evidence="7 8">DSM 21634</strain>
    </source>
</reference>
<evidence type="ECO:0000256" key="1">
    <source>
        <dbReference type="ARBA" id="ARBA00009018"/>
    </source>
</evidence>
<dbReference type="SUPFAM" id="SSF52540">
    <property type="entry name" value="P-loop containing nucleoside triphosphate hydrolases"/>
    <property type="match status" value="1"/>
</dbReference>
<keyword evidence="8" id="KW-1185">Reference proteome</keyword>
<dbReference type="NCBIfam" id="TIGR00152">
    <property type="entry name" value="dephospho-CoA kinase"/>
    <property type="match status" value="1"/>
</dbReference>
<gene>
    <name evidence="5" type="primary">coaE</name>
    <name evidence="7" type="ORF">DES41_1011183</name>
</gene>
<evidence type="ECO:0000256" key="6">
    <source>
        <dbReference type="NCBIfam" id="TIGR00152"/>
    </source>
</evidence>
<dbReference type="OrthoDB" id="9812943at2"/>
<keyword evidence="3 5" id="KW-0067">ATP-binding</keyword>
<comment type="catalytic activity">
    <reaction evidence="5">
        <text>3'-dephospho-CoA + ATP = ADP + CoA + H(+)</text>
        <dbReference type="Rhea" id="RHEA:18245"/>
        <dbReference type="ChEBI" id="CHEBI:15378"/>
        <dbReference type="ChEBI" id="CHEBI:30616"/>
        <dbReference type="ChEBI" id="CHEBI:57287"/>
        <dbReference type="ChEBI" id="CHEBI:57328"/>
        <dbReference type="ChEBI" id="CHEBI:456216"/>
        <dbReference type="EC" id="2.7.1.24"/>
    </reaction>
</comment>
<evidence type="ECO:0000256" key="2">
    <source>
        <dbReference type="ARBA" id="ARBA00022741"/>
    </source>
</evidence>
<keyword evidence="5" id="KW-0963">Cytoplasm</keyword>
<dbReference type="Gene3D" id="3.40.50.300">
    <property type="entry name" value="P-loop containing nucleotide triphosphate hydrolases"/>
    <property type="match status" value="1"/>
</dbReference>
<name>A0A368Y904_9BURK</name>
<evidence type="ECO:0000256" key="3">
    <source>
        <dbReference type="ARBA" id="ARBA00022840"/>
    </source>
</evidence>
<dbReference type="EC" id="2.7.1.24" evidence="5 6"/>
<dbReference type="RefSeq" id="WP_114466618.1">
    <property type="nucleotide sequence ID" value="NZ_QPJK01000001.1"/>
</dbReference>
<evidence type="ECO:0000313" key="8">
    <source>
        <dbReference type="Proteomes" id="UP000252884"/>
    </source>
</evidence>
<dbReference type="InterPro" id="IPR001977">
    <property type="entry name" value="Depp_CoAkinase"/>
</dbReference>
<comment type="subcellular location">
    <subcellularLocation>
        <location evidence="5">Cytoplasm</location>
    </subcellularLocation>
</comment>
<dbReference type="HAMAP" id="MF_00376">
    <property type="entry name" value="Dephospho_CoA_kinase"/>
    <property type="match status" value="1"/>
</dbReference>
<comment type="function">
    <text evidence="5">Catalyzes the phosphorylation of the 3'-hydroxyl group of dephosphocoenzyme A to form coenzyme A.</text>
</comment>
<dbReference type="PANTHER" id="PTHR10695:SF46">
    <property type="entry name" value="BIFUNCTIONAL COENZYME A SYNTHASE-RELATED"/>
    <property type="match status" value="1"/>
</dbReference>
<dbReference type="GO" id="GO:0005737">
    <property type="term" value="C:cytoplasm"/>
    <property type="evidence" value="ECO:0007669"/>
    <property type="project" value="UniProtKB-SubCell"/>
</dbReference>
<accession>A0A368Y904</accession>
<proteinExistence type="inferred from homology"/>
<comment type="similarity">
    <text evidence="1 5">Belongs to the CoaE family.</text>
</comment>
<organism evidence="7 8">
    <name type="scientific">Pseudorhodoferax soli</name>
    <dbReference type="NCBI Taxonomy" id="545864"/>
    <lineage>
        <taxon>Bacteria</taxon>
        <taxon>Pseudomonadati</taxon>
        <taxon>Pseudomonadota</taxon>
        <taxon>Betaproteobacteria</taxon>
        <taxon>Burkholderiales</taxon>
        <taxon>Comamonadaceae</taxon>
    </lineage>
</organism>
<evidence type="ECO:0000256" key="5">
    <source>
        <dbReference type="HAMAP-Rule" id="MF_00376"/>
    </source>
</evidence>
<dbReference type="InterPro" id="IPR027417">
    <property type="entry name" value="P-loop_NTPase"/>
</dbReference>
<dbReference type="GO" id="GO:0004140">
    <property type="term" value="F:dephospho-CoA kinase activity"/>
    <property type="evidence" value="ECO:0007669"/>
    <property type="project" value="UniProtKB-UniRule"/>
</dbReference>
<dbReference type="Pfam" id="PF01121">
    <property type="entry name" value="CoaE"/>
    <property type="match status" value="1"/>
</dbReference>
<dbReference type="EMBL" id="QPJK01000001">
    <property type="protein sequence ID" value="RCW76575.1"/>
    <property type="molecule type" value="Genomic_DNA"/>
</dbReference>
<evidence type="ECO:0000313" key="7">
    <source>
        <dbReference type="EMBL" id="RCW76575.1"/>
    </source>
</evidence>
<dbReference type="Proteomes" id="UP000252884">
    <property type="component" value="Unassembled WGS sequence"/>
</dbReference>
<keyword evidence="5 7" id="KW-0418">Kinase</keyword>
<dbReference type="GO" id="GO:0015937">
    <property type="term" value="P:coenzyme A biosynthetic process"/>
    <property type="evidence" value="ECO:0007669"/>
    <property type="project" value="UniProtKB-UniRule"/>
</dbReference>
<keyword evidence="5" id="KW-0808">Transferase</keyword>
<dbReference type="GO" id="GO:0005524">
    <property type="term" value="F:ATP binding"/>
    <property type="evidence" value="ECO:0007669"/>
    <property type="project" value="UniProtKB-UniRule"/>
</dbReference>
<comment type="pathway">
    <text evidence="5">Cofactor biosynthesis; coenzyme A biosynthesis; CoA from (R)-pantothenate: step 5/5.</text>
</comment>
<feature type="binding site" evidence="5">
    <location>
        <begin position="11"/>
        <end position="16"/>
    </location>
    <ligand>
        <name>ATP</name>
        <dbReference type="ChEBI" id="CHEBI:30616"/>
    </ligand>
</feature>
<keyword evidence="2 5" id="KW-0547">Nucleotide-binding</keyword>
<keyword evidence="4 5" id="KW-0173">Coenzyme A biosynthesis</keyword>
<sequence>MKTLGLTGGIGSGKSTVSGMLVELGAALIDADANARSVTAPGGAAIAPLRAQFGDALIAADGALDRARMRELAFRHPAAKRRLEAIVHPLVGELGRQQLEAARAAGHGCVVYDIPLLVESGRWRALLDAVLVVDCRPETQVARVMARSGLTEEAVRAIMAAQASRAQRLAAADTVIYNDGISLDALRNAVHRFAHAFGL</sequence>
<dbReference type="AlphaFoldDB" id="A0A368Y904"/>
<dbReference type="CDD" id="cd02022">
    <property type="entry name" value="DPCK"/>
    <property type="match status" value="1"/>
</dbReference>
<dbReference type="PANTHER" id="PTHR10695">
    <property type="entry name" value="DEPHOSPHO-COA KINASE-RELATED"/>
    <property type="match status" value="1"/>
</dbReference>
<comment type="caution">
    <text evidence="7">The sequence shown here is derived from an EMBL/GenBank/DDBJ whole genome shotgun (WGS) entry which is preliminary data.</text>
</comment>
<evidence type="ECO:0000256" key="4">
    <source>
        <dbReference type="ARBA" id="ARBA00022993"/>
    </source>
</evidence>
<dbReference type="UniPathway" id="UPA00241">
    <property type="reaction ID" value="UER00356"/>
</dbReference>
<protein>
    <recommendedName>
        <fullName evidence="5 6">Dephospho-CoA kinase</fullName>
        <ecNumber evidence="5 6">2.7.1.24</ecNumber>
    </recommendedName>
    <alternativeName>
        <fullName evidence="5">Dephosphocoenzyme A kinase</fullName>
    </alternativeName>
</protein>